<accession>A0A812MRI8</accession>
<feature type="compositionally biased region" description="Acidic residues" evidence="1">
    <location>
        <begin position="259"/>
        <end position="270"/>
    </location>
</feature>
<evidence type="ECO:0000313" key="3">
    <source>
        <dbReference type="Proteomes" id="UP000601435"/>
    </source>
</evidence>
<dbReference type="Proteomes" id="UP000601435">
    <property type="component" value="Unassembled WGS sequence"/>
</dbReference>
<feature type="region of interest" description="Disordered" evidence="1">
    <location>
        <begin position="20"/>
        <end position="56"/>
    </location>
</feature>
<protein>
    <submittedName>
        <fullName evidence="2">Uncharacterized protein</fullName>
    </submittedName>
</protein>
<gene>
    <name evidence="2" type="ORF">SNEC2469_LOCUS6505</name>
</gene>
<keyword evidence="3" id="KW-1185">Reference proteome</keyword>
<feature type="compositionally biased region" description="Acidic residues" evidence="1">
    <location>
        <begin position="24"/>
        <end position="36"/>
    </location>
</feature>
<organism evidence="2 3">
    <name type="scientific">Symbiodinium necroappetens</name>
    <dbReference type="NCBI Taxonomy" id="1628268"/>
    <lineage>
        <taxon>Eukaryota</taxon>
        <taxon>Sar</taxon>
        <taxon>Alveolata</taxon>
        <taxon>Dinophyceae</taxon>
        <taxon>Suessiales</taxon>
        <taxon>Symbiodiniaceae</taxon>
        <taxon>Symbiodinium</taxon>
    </lineage>
</organism>
<dbReference type="AlphaFoldDB" id="A0A812MRI8"/>
<evidence type="ECO:0000313" key="2">
    <source>
        <dbReference type="EMBL" id="CAE7271315.1"/>
    </source>
</evidence>
<proteinExistence type="predicted"/>
<reference evidence="2" key="1">
    <citation type="submission" date="2021-02" db="EMBL/GenBank/DDBJ databases">
        <authorList>
            <person name="Dougan E. K."/>
            <person name="Rhodes N."/>
            <person name="Thang M."/>
            <person name="Chan C."/>
        </authorList>
    </citation>
    <scope>NUCLEOTIDE SEQUENCE</scope>
</reference>
<comment type="caution">
    <text evidence="2">The sequence shown here is derived from an EMBL/GenBank/DDBJ whole genome shotgun (WGS) entry which is preliminary data.</text>
</comment>
<feature type="region of interest" description="Disordered" evidence="1">
    <location>
        <begin position="241"/>
        <end position="271"/>
    </location>
</feature>
<name>A0A812MRI8_9DINO</name>
<feature type="non-terminal residue" evidence="2">
    <location>
        <position position="1"/>
    </location>
</feature>
<evidence type="ECO:0000256" key="1">
    <source>
        <dbReference type="SAM" id="MobiDB-lite"/>
    </source>
</evidence>
<dbReference type="EMBL" id="CAJNJA010011365">
    <property type="protein sequence ID" value="CAE7271315.1"/>
    <property type="molecule type" value="Genomic_DNA"/>
</dbReference>
<sequence length="358" mass="40668">MPWSEKMVMRSLEKWSAVFAREGEETEGHDDDDEEMIPVLEEPNPRSSTSSGDVAVERLAPPRQAVRSGLSSNGICFEVPPGRHLQESVKHGLIKVETICVKWLVKLLGLRTHWSVNMAGHQLLWCSDGSLESSESFIHRGILLRIILQWEIQARQMLLRTAHNRTRRLPIPKIGPGYVVGIQDRNAWVTCGGRCFLVAGEHLKEAIGDEQHYGDPELQKALALFKKIPKEATYEDLLGQADPESEPQHVEQEPLAQDVSEDMDIDDDSSEGLPSEYHRLKAHIGWHVDSRTRKETCLDDEKEIPFDLIPSEERELYRAAEDKEWQNKNAGLKDPFDNDLPVKAKDSKVFMKPVYGRP</sequence>